<evidence type="ECO:0000256" key="1">
    <source>
        <dbReference type="ARBA" id="ARBA00022670"/>
    </source>
</evidence>
<evidence type="ECO:0000256" key="6">
    <source>
        <dbReference type="RuleBase" id="RU368091"/>
    </source>
</evidence>
<dbReference type="CDD" id="cd09608">
    <property type="entry name" value="M3B_PepF"/>
    <property type="match status" value="1"/>
</dbReference>
<feature type="domain" description="Peptidase M3A/M3B catalytic" evidence="7">
    <location>
        <begin position="207"/>
        <end position="587"/>
    </location>
</feature>
<evidence type="ECO:0000313" key="9">
    <source>
        <dbReference type="EMBL" id="TCO85441.1"/>
    </source>
</evidence>
<keyword evidence="2 6" id="KW-0479">Metal-binding</keyword>
<keyword evidence="3 6" id="KW-0378">Hydrolase</keyword>
<dbReference type="Pfam" id="PF01432">
    <property type="entry name" value="Peptidase_M3"/>
    <property type="match status" value="1"/>
</dbReference>
<dbReference type="Gene3D" id="1.20.140.70">
    <property type="entry name" value="Oligopeptidase f, N-terminal domain"/>
    <property type="match status" value="1"/>
</dbReference>
<accession>A0A4R2LJA0</accession>
<dbReference type="NCBIfam" id="TIGR00181">
    <property type="entry name" value="pepF"/>
    <property type="match status" value="1"/>
</dbReference>
<organism evidence="9 10">
    <name type="scientific">Frisingicoccus caecimuris</name>
    <dbReference type="NCBI Taxonomy" id="1796636"/>
    <lineage>
        <taxon>Bacteria</taxon>
        <taxon>Bacillati</taxon>
        <taxon>Bacillota</taxon>
        <taxon>Clostridia</taxon>
        <taxon>Lachnospirales</taxon>
        <taxon>Lachnospiraceae</taxon>
        <taxon>Frisingicoccus</taxon>
    </lineage>
</organism>
<dbReference type="OrthoDB" id="9766487at2"/>
<dbReference type="Gene3D" id="1.10.287.830">
    <property type="entry name" value="putative peptidase helix hairpin domain like"/>
    <property type="match status" value="1"/>
</dbReference>
<dbReference type="InterPro" id="IPR045090">
    <property type="entry name" value="Pept_M3A_M3B"/>
</dbReference>
<dbReference type="InterPro" id="IPR001567">
    <property type="entry name" value="Pept_M3A_M3B_dom"/>
</dbReference>
<dbReference type="InterPro" id="IPR013647">
    <property type="entry name" value="OligopepF_N_dom"/>
</dbReference>
<keyword evidence="1 6" id="KW-0645">Protease</keyword>
<evidence type="ECO:0000259" key="8">
    <source>
        <dbReference type="Pfam" id="PF08439"/>
    </source>
</evidence>
<dbReference type="InterPro" id="IPR042088">
    <property type="entry name" value="OligoPept_F_C"/>
</dbReference>
<dbReference type="GO" id="GO:0006508">
    <property type="term" value="P:proteolysis"/>
    <property type="evidence" value="ECO:0007669"/>
    <property type="project" value="UniProtKB-KW"/>
</dbReference>
<evidence type="ECO:0000256" key="3">
    <source>
        <dbReference type="ARBA" id="ARBA00022801"/>
    </source>
</evidence>
<sequence>MIKTDSVPNRSEISSENTWDLTPLYADRTAFSEAFSAAESKIPILASYRGKISQSAANLYAYLKEKDAQLLVVDRLYSYAFQYSDQDTANTTAQAMKNQALGLYTRLFSAISWESPEILTLTQELLNDWYAEEPGLENYRHFLNDTLRQKAHTLSAGEEELLSLSADMSYGPQTIFNMFNNADLHFPAIDDGNGHPIEVTHGRFITLMESRNRQVRKDAFKALYHTYGAYKNTLAAAYSANVKKELFYTRARKYTSTMEAHLDSYHIPTAVYTQLIDTVHSFLPSMYRYVNLRKKLLGLDELHMYDVYTPIIEYHSPEIPFEKAKDIVLEGLAPLGDDYLALLREGFDNRWIDIYENQGKRSGAYSTCVYGTHPYVLLNYQGNLDNVFTLAHEMGHSLHSCYTNATQTYVNSNYTIFVAEIASTCNEYLLISHLLEKAESKEEKAYLLNHLLDQFKGTLFRQTMFAEFEKITHEKEAAGEALTCDTLCEIYKDLNKLYFGPDMVIDDEIAMEWARIPHFYTPFYVYQYATGISAAIAFGRRILSGEPGALADYKRFLSGGCSMDCIDLLKSCGVDMTTTEPTTAALQVFDTCLGELENLF</sequence>
<dbReference type="Pfam" id="PF08439">
    <property type="entry name" value="Peptidase_M3_N"/>
    <property type="match status" value="1"/>
</dbReference>
<dbReference type="EMBL" id="SLXA01000003">
    <property type="protein sequence ID" value="TCO85441.1"/>
    <property type="molecule type" value="Genomic_DNA"/>
</dbReference>
<dbReference type="PANTHER" id="PTHR11804:SF84">
    <property type="entry name" value="SACCHAROLYSIN"/>
    <property type="match status" value="1"/>
</dbReference>
<dbReference type="Proteomes" id="UP000295711">
    <property type="component" value="Unassembled WGS sequence"/>
</dbReference>
<comment type="similarity">
    <text evidence="6">Belongs to the peptidase M3B family.</text>
</comment>
<proteinExistence type="inferred from homology"/>
<comment type="caution">
    <text evidence="9">The sequence shown here is derived from an EMBL/GenBank/DDBJ whole genome shotgun (WGS) entry which is preliminary data.</text>
</comment>
<dbReference type="AlphaFoldDB" id="A0A4R2LJA0"/>
<evidence type="ECO:0000259" key="7">
    <source>
        <dbReference type="Pfam" id="PF01432"/>
    </source>
</evidence>
<dbReference type="PANTHER" id="PTHR11804">
    <property type="entry name" value="PROTEASE M3 THIMET OLIGOPEPTIDASE-RELATED"/>
    <property type="match status" value="1"/>
</dbReference>
<comment type="cofactor">
    <cofactor evidence="6">
        <name>Zn(2+)</name>
        <dbReference type="ChEBI" id="CHEBI:29105"/>
    </cofactor>
    <text evidence="6">Binds 1 zinc ion.</text>
</comment>
<dbReference type="EC" id="3.4.24.-" evidence="6"/>
<dbReference type="GO" id="GO:0004222">
    <property type="term" value="F:metalloendopeptidase activity"/>
    <property type="evidence" value="ECO:0007669"/>
    <property type="project" value="UniProtKB-UniRule"/>
</dbReference>
<dbReference type="RefSeq" id="WP_132090008.1">
    <property type="nucleotide sequence ID" value="NZ_JANKAQ010000003.1"/>
</dbReference>
<gene>
    <name evidence="9" type="ORF">EV212_103162</name>
</gene>
<name>A0A4R2LJA0_9FIRM</name>
<keyword evidence="5 6" id="KW-0482">Metalloprotease</keyword>
<dbReference type="Gene3D" id="1.10.1370.20">
    <property type="entry name" value="Oligoendopeptidase f, C-terminal domain"/>
    <property type="match status" value="1"/>
</dbReference>
<dbReference type="SUPFAM" id="SSF55486">
    <property type="entry name" value="Metalloproteases ('zincins'), catalytic domain"/>
    <property type="match status" value="1"/>
</dbReference>
<reference evidence="9 10" key="1">
    <citation type="submission" date="2019-03" db="EMBL/GenBank/DDBJ databases">
        <title>Genomic Encyclopedia of Type Strains, Phase IV (KMG-IV): sequencing the most valuable type-strain genomes for metagenomic binning, comparative biology and taxonomic classification.</title>
        <authorList>
            <person name="Goeker M."/>
        </authorList>
    </citation>
    <scope>NUCLEOTIDE SEQUENCE [LARGE SCALE GENOMIC DNA]</scope>
    <source>
        <strain evidence="9 10">DSM 28559</strain>
    </source>
</reference>
<evidence type="ECO:0000313" key="10">
    <source>
        <dbReference type="Proteomes" id="UP000295711"/>
    </source>
</evidence>
<feature type="domain" description="Oligopeptidase F N-terminal" evidence="8">
    <location>
        <begin position="117"/>
        <end position="186"/>
    </location>
</feature>
<dbReference type="GO" id="GO:0006518">
    <property type="term" value="P:peptide metabolic process"/>
    <property type="evidence" value="ECO:0007669"/>
    <property type="project" value="TreeGrafter"/>
</dbReference>
<keyword evidence="4 6" id="KW-0862">Zinc</keyword>
<dbReference type="GO" id="GO:0046872">
    <property type="term" value="F:metal ion binding"/>
    <property type="evidence" value="ECO:0007669"/>
    <property type="project" value="UniProtKB-UniRule"/>
</dbReference>
<keyword evidence="10" id="KW-1185">Reference proteome</keyword>
<evidence type="ECO:0000256" key="2">
    <source>
        <dbReference type="ARBA" id="ARBA00022723"/>
    </source>
</evidence>
<evidence type="ECO:0000256" key="5">
    <source>
        <dbReference type="ARBA" id="ARBA00023049"/>
    </source>
</evidence>
<protein>
    <recommendedName>
        <fullName evidence="6">Oligopeptidase F</fullName>
        <ecNumber evidence="6">3.4.24.-</ecNumber>
    </recommendedName>
</protein>
<dbReference type="InterPro" id="IPR004438">
    <property type="entry name" value="Peptidase_M3B"/>
</dbReference>
<comment type="function">
    <text evidence="6">Has oligopeptidase activity and degrades a variety of small bioactive peptides.</text>
</comment>
<evidence type="ECO:0000256" key="4">
    <source>
        <dbReference type="ARBA" id="ARBA00022833"/>
    </source>
</evidence>